<dbReference type="InterPro" id="IPR005824">
    <property type="entry name" value="KOW"/>
</dbReference>
<dbReference type="GO" id="GO:1990904">
    <property type="term" value="C:ribonucleoprotein complex"/>
    <property type="evidence" value="ECO:0007669"/>
    <property type="project" value="UniProtKB-KW"/>
</dbReference>
<dbReference type="NCBIfam" id="TIGR01079">
    <property type="entry name" value="rplX_bact"/>
    <property type="match status" value="1"/>
</dbReference>
<dbReference type="InterPro" id="IPR041988">
    <property type="entry name" value="Ribosomal_uL24_KOW"/>
</dbReference>
<dbReference type="CDD" id="cd06089">
    <property type="entry name" value="KOW_RPL26"/>
    <property type="match status" value="1"/>
</dbReference>
<keyword evidence="2 5" id="KW-0689">Ribosomal protein</keyword>
<comment type="caution">
    <text evidence="8">The sequence shown here is derived from an EMBL/GenBank/DDBJ whole genome shotgun (WGS) entry which is preliminary data.</text>
</comment>
<keyword evidence="3 5" id="KW-0687">Ribonucleoprotein</keyword>
<dbReference type="Proteomes" id="UP000705230">
    <property type="component" value="Unassembled WGS sequence"/>
</dbReference>
<comment type="subunit">
    <text evidence="5">Part of the 50S ribosomal subunit.</text>
</comment>
<evidence type="ECO:0000259" key="7">
    <source>
        <dbReference type="Pfam" id="PF17136"/>
    </source>
</evidence>
<evidence type="ECO:0000259" key="6">
    <source>
        <dbReference type="Pfam" id="PF00467"/>
    </source>
</evidence>
<reference evidence="8" key="1">
    <citation type="submission" date="2020-10" db="EMBL/GenBank/DDBJ databases">
        <title>Microbiome of the Black Sea water column analyzed by genome centric metagenomics.</title>
        <authorList>
            <person name="Cabello-Yeves P.J."/>
            <person name="Callieri C."/>
            <person name="Picazo A."/>
            <person name="Mehrshad M."/>
            <person name="Haro-Moreno J.M."/>
            <person name="Roda-Garcia J."/>
            <person name="Dzembekova N."/>
            <person name="Slabakova V."/>
            <person name="Slabakova N."/>
            <person name="Moncheva S."/>
            <person name="Rodriguez-Valera F."/>
        </authorList>
    </citation>
    <scope>NUCLEOTIDE SEQUENCE</scope>
    <source>
        <strain evidence="8">BS30m-G43</strain>
    </source>
</reference>
<dbReference type="GO" id="GO:0005840">
    <property type="term" value="C:ribosome"/>
    <property type="evidence" value="ECO:0007669"/>
    <property type="project" value="UniProtKB-KW"/>
</dbReference>
<dbReference type="AlphaFoldDB" id="A0A937JAI7"/>
<evidence type="ECO:0000256" key="1">
    <source>
        <dbReference type="ARBA" id="ARBA00010618"/>
    </source>
</evidence>
<organism evidence="8 9">
    <name type="scientific">SAR86 cluster bacterium</name>
    <dbReference type="NCBI Taxonomy" id="2030880"/>
    <lineage>
        <taxon>Bacteria</taxon>
        <taxon>Pseudomonadati</taxon>
        <taxon>Pseudomonadota</taxon>
        <taxon>Gammaproteobacteria</taxon>
        <taxon>SAR86 cluster</taxon>
    </lineage>
</organism>
<dbReference type="EMBL" id="JADHSG010000002">
    <property type="protein sequence ID" value="MBL6902883.1"/>
    <property type="molecule type" value="Genomic_DNA"/>
</dbReference>
<evidence type="ECO:0000256" key="5">
    <source>
        <dbReference type="HAMAP-Rule" id="MF_01326"/>
    </source>
</evidence>
<dbReference type="GO" id="GO:0019843">
    <property type="term" value="F:rRNA binding"/>
    <property type="evidence" value="ECO:0007669"/>
    <property type="project" value="UniProtKB-UniRule"/>
</dbReference>
<dbReference type="GO" id="GO:0006412">
    <property type="term" value="P:translation"/>
    <property type="evidence" value="ECO:0007669"/>
    <property type="project" value="UniProtKB-UniRule"/>
</dbReference>
<comment type="similarity">
    <text evidence="1 5">Belongs to the universal ribosomal protein uL24 family.</text>
</comment>
<comment type="function">
    <text evidence="5">One of two assembly initiator proteins, it binds directly to the 5'-end of the 23S rRNA, where it nucleates assembly of the 50S subunit.</text>
</comment>
<comment type="function">
    <text evidence="5">One of the proteins that surrounds the polypeptide exit tunnel on the outside of the subunit.</text>
</comment>
<dbReference type="PANTHER" id="PTHR12903">
    <property type="entry name" value="MITOCHONDRIAL RIBOSOMAL PROTEIN L24"/>
    <property type="match status" value="1"/>
</dbReference>
<gene>
    <name evidence="5 8" type="primary">rplX</name>
    <name evidence="8" type="ORF">ISR29_01635</name>
</gene>
<dbReference type="Pfam" id="PF00467">
    <property type="entry name" value="KOW"/>
    <property type="match status" value="1"/>
</dbReference>
<dbReference type="InterPro" id="IPR057264">
    <property type="entry name" value="Ribosomal_uL24_C"/>
</dbReference>
<dbReference type="Pfam" id="PF17136">
    <property type="entry name" value="ribosomal_L24"/>
    <property type="match status" value="1"/>
</dbReference>
<dbReference type="SUPFAM" id="SSF50104">
    <property type="entry name" value="Translation proteins SH3-like domain"/>
    <property type="match status" value="1"/>
</dbReference>
<evidence type="ECO:0000256" key="4">
    <source>
        <dbReference type="ARBA" id="ARBA00035206"/>
    </source>
</evidence>
<protein>
    <recommendedName>
        <fullName evidence="4 5">Large ribosomal subunit protein uL24</fullName>
    </recommendedName>
</protein>
<dbReference type="Gene3D" id="2.30.30.30">
    <property type="match status" value="1"/>
</dbReference>
<accession>A0A937JAI7</accession>
<name>A0A937JAI7_9GAMM</name>
<keyword evidence="5" id="KW-0694">RNA-binding</keyword>
<keyword evidence="5" id="KW-0699">rRNA-binding</keyword>
<dbReference type="InterPro" id="IPR003256">
    <property type="entry name" value="Ribosomal_uL24"/>
</dbReference>
<evidence type="ECO:0000313" key="8">
    <source>
        <dbReference type="EMBL" id="MBL6902883.1"/>
    </source>
</evidence>
<feature type="domain" description="KOW" evidence="6">
    <location>
        <begin position="14"/>
        <end position="43"/>
    </location>
</feature>
<dbReference type="HAMAP" id="MF_01326_B">
    <property type="entry name" value="Ribosomal_uL24_B"/>
    <property type="match status" value="1"/>
</dbReference>
<evidence type="ECO:0000313" key="9">
    <source>
        <dbReference type="Proteomes" id="UP000705230"/>
    </source>
</evidence>
<proteinExistence type="inferred from homology"/>
<dbReference type="InterPro" id="IPR014722">
    <property type="entry name" value="Rib_uL2_dom2"/>
</dbReference>
<dbReference type="InterPro" id="IPR008991">
    <property type="entry name" value="Translation_prot_SH3-like_sf"/>
</dbReference>
<sequence>MNNLVKTNTKLKTGDEVIVITGKDIGKKGNIRKIMKSNNRAIVTGINMVKKHTKPNPQMGVAGGIVEQEAAIDLSNVSIWNPKTKGADKIKYSKDKDGKKIRLFKSNDAEIK</sequence>
<feature type="domain" description="Large ribosomal subunit protein uL24 C-terminal" evidence="7">
    <location>
        <begin position="46"/>
        <end position="111"/>
    </location>
</feature>
<evidence type="ECO:0000256" key="3">
    <source>
        <dbReference type="ARBA" id="ARBA00023274"/>
    </source>
</evidence>
<dbReference type="GO" id="GO:0003735">
    <property type="term" value="F:structural constituent of ribosome"/>
    <property type="evidence" value="ECO:0007669"/>
    <property type="project" value="InterPro"/>
</dbReference>
<evidence type="ECO:0000256" key="2">
    <source>
        <dbReference type="ARBA" id="ARBA00022980"/>
    </source>
</evidence>